<organism evidence="3 4">
    <name type="scientific">Parastrongyloides trichosuri</name>
    <name type="common">Possum-specific nematode worm</name>
    <dbReference type="NCBI Taxonomy" id="131310"/>
    <lineage>
        <taxon>Eukaryota</taxon>
        <taxon>Metazoa</taxon>
        <taxon>Ecdysozoa</taxon>
        <taxon>Nematoda</taxon>
        <taxon>Chromadorea</taxon>
        <taxon>Rhabditida</taxon>
        <taxon>Tylenchina</taxon>
        <taxon>Panagrolaimomorpha</taxon>
        <taxon>Strongyloidoidea</taxon>
        <taxon>Strongyloididae</taxon>
        <taxon>Parastrongyloides</taxon>
    </lineage>
</organism>
<dbReference type="Gene3D" id="3.90.245.10">
    <property type="entry name" value="Ribonucleoside hydrolase-like"/>
    <property type="match status" value="1"/>
</dbReference>
<feature type="domain" description="Inosine/uridine-preferring nucleoside hydrolase" evidence="2">
    <location>
        <begin position="3"/>
        <end position="304"/>
    </location>
</feature>
<sequence length="344" mass="38801">MKIIIDTDGVIDDCRAISLALQTKHAEVIAISTVDGCISTDQAVANVSRTIRANNIKNLIPIYKGASESFITDEFLPHNESSFFGKDGIGDSQHIHPQSLESDYDNYDKETPAAIALTKYCSQYPGEITIVALGPLTNIALAIKLDKHFKNNVKQLYCMGGNVYGIGNIDANQTAEYNFGHDPEAAHIVLNDIKCPITIVPWECFYFESNKGQHEVDFHSHLNINTNLSKYFKAITSLGRKVLEKSNRQYAFCDEIVVASLLYPERIISKMQRLKGTVELHGNHTRGQIAIDWISPLWEGKGQIERRKNMNPHKRPITFITEYNSKELTVIFEEIVKYSNNDDY</sequence>
<reference evidence="4" key="1">
    <citation type="submission" date="2017-02" db="UniProtKB">
        <authorList>
            <consortium name="WormBaseParasite"/>
        </authorList>
    </citation>
    <scope>IDENTIFICATION</scope>
</reference>
<dbReference type="Proteomes" id="UP000038045">
    <property type="component" value="Unplaced"/>
</dbReference>
<dbReference type="PANTHER" id="PTHR46190">
    <property type="entry name" value="SI:CH211-201H21.5-RELATED"/>
    <property type="match status" value="1"/>
</dbReference>
<dbReference type="PANTHER" id="PTHR46190:SF1">
    <property type="entry name" value="SI:CH211-201H21.5"/>
    <property type="match status" value="1"/>
</dbReference>
<accession>A0A0N4ZW77</accession>
<keyword evidence="3" id="KW-1185">Reference proteome</keyword>
<dbReference type="AlphaFoldDB" id="A0A0N4ZW77"/>
<name>A0A0N4ZW77_PARTI</name>
<proteinExistence type="inferred from homology"/>
<evidence type="ECO:0000313" key="3">
    <source>
        <dbReference type="Proteomes" id="UP000038045"/>
    </source>
</evidence>
<dbReference type="InterPro" id="IPR052775">
    <property type="entry name" value="IUN_hydrolase"/>
</dbReference>
<dbReference type="GO" id="GO:0016799">
    <property type="term" value="F:hydrolase activity, hydrolyzing N-glycosyl compounds"/>
    <property type="evidence" value="ECO:0007669"/>
    <property type="project" value="InterPro"/>
</dbReference>
<evidence type="ECO:0000259" key="2">
    <source>
        <dbReference type="Pfam" id="PF01156"/>
    </source>
</evidence>
<dbReference type="WBParaSite" id="PTRK_0001291300.1">
    <property type="protein sequence ID" value="PTRK_0001291300.1"/>
    <property type="gene ID" value="PTRK_0001291300"/>
</dbReference>
<dbReference type="SUPFAM" id="SSF53590">
    <property type="entry name" value="Nucleoside hydrolase"/>
    <property type="match status" value="1"/>
</dbReference>
<evidence type="ECO:0000256" key="1">
    <source>
        <dbReference type="ARBA" id="ARBA00009176"/>
    </source>
</evidence>
<dbReference type="STRING" id="131310.A0A0N4ZW77"/>
<protein>
    <submittedName>
        <fullName evidence="4">IU_nuc_hydro domain-containing protein</fullName>
    </submittedName>
</protein>
<dbReference type="InterPro" id="IPR001910">
    <property type="entry name" value="Inosine/uridine_hydrolase_dom"/>
</dbReference>
<dbReference type="Pfam" id="PF01156">
    <property type="entry name" value="IU_nuc_hydro"/>
    <property type="match status" value="1"/>
</dbReference>
<evidence type="ECO:0000313" key="4">
    <source>
        <dbReference type="WBParaSite" id="PTRK_0001291300.1"/>
    </source>
</evidence>
<comment type="similarity">
    <text evidence="1">Belongs to the IUNH family.</text>
</comment>
<dbReference type="InterPro" id="IPR036452">
    <property type="entry name" value="Ribo_hydro-like"/>
</dbReference>